<dbReference type="GeneID" id="90982953"/>
<name>A0A073IRE4_9BACT</name>
<keyword evidence="8" id="KW-1185">Reference proteome</keyword>
<dbReference type="PATRIC" id="fig|2754.20.peg.2324"/>
<proteinExistence type="inferred from homology"/>
<evidence type="ECO:0000256" key="1">
    <source>
        <dbReference type="ARBA" id="ARBA00004141"/>
    </source>
</evidence>
<evidence type="ECO:0000313" key="7">
    <source>
        <dbReference type="EMBL" id="KEJ92928.1"/>
    </source>
</evidence>
<feature type="transmembrane region" description="Helical" evidence="6">
    <location>
        <begin position="25"/>
        <end position="47"/>
    </location>
</feature>
<reference evidence="7 8" key="1">
    <citation type="submission" date="2014-04" db="EMBL/GenBank/DDBJ databases">
        <title>Draft Genome Sequence of Synergistes jonesii.</title>
        <authorList>
            <person name="Coil D.A."/>
            <person name="Eisen J.A."/>
            <person name="Holland-Moritz H.E."/>
        </authorList>
    </citation>
    <scope>NUCLEOTIDE SEQUENCE [LARGE SCALE GENOMIC DNA]</scope>
    <source>
        <strain evidence="7 8">78-1</strain>
    </source>
</reference>
<feature type="transmembrane region" description="Helical" evidence="6">
    <location>
        <begin position="156"/>
        <end position="178"/>
    </location>
</feature>
<feature type="transmembrane region" description="Helical" evidence="6">
    <location>
        <begin position="109"/>
        <end position="129"/>
    </location>
</feature>
<dbReference type="Proteomes" id="UP000027665">
    <property type="component" value="Unassembled WGS sequence"/>
</dbReference>
<feature type="transmembrane region" description="Helical" evidence="6">
    <location>
        <begin position="185"/>
        <end position="210"/>
    </location>
</feature>
<comment type="similarity">
    <text evidence="5">Belongs to the FNT transporter (TC 1.A.16) family.</text>
</comment>
<dbReference type="RefSeq" id="WP_037974777.1">
    <property type="nucleotide sequence ID" value="NZ_JAWRIX010000016.1"/>
</dbReference>
<feature type="transmembrane region" description="Helical" evidence="6">
    <location>
        <begin position="244"/>
        <end position="266"/>
    </location>
</feature>
<keyword evidence="4 6" id="KW-0472">Membrane</keyword>
<dbReference type="PANTHER" id="PTHR30520:SF6">
    <property type="entry name" value="FORMATE_NITRATE FAMILY TRANSPORTER (EUROFUNG)"/>
    <property type="match status" value="1"/>
</dbReference>
<evidence type="ECO:0000256" key="3">
    <source>
        <dbReference type="ARBA" id="ARBA00022989"/>
    </source>
</evidence>
<protein>
    <submittedName>
        <fullName evidence="7">FdhC protein</fullName>
    </submittedName>
</protein>
<evidence type="ECO:0000256" key="4">
    <source>
        <dbReference type="ARBA" id="ARBA00023136"/>
    </source>
</evidence>
<evidence type="ECO:0000256" key="6">
    <source>
        <dbReference type="SAM" id="Phobius"/>
    </source>
</evidence>
<organism evidence="7 8">
    <name type="scientific">Synergistes jonesii</name>
    <dbReference type="NCBI Taxonomy" id="2754"/>
    <lineage>
        <taxon>Bacteria</taxon>
        <taxon>Thermotogati</taxon>
        <taxon>Synergistota</taxon>
        <taxon>Synergistia</taxon>
        <taxon>Synergistales</taxon>
        <taxon>Synergistaceae</taxon>
        <taxon>Synergistes</taxon>
    </lineage>
</organism>
<dbReference type="Pfam" id="PF01226">
    <property type="entry name" value="Form_Nir_trans"/>
    <property type="match status" value="1"/>
</dbReference>
<feature type="transmembrane region" description="Helical" evidence="6">
    <location>
        <begin position="54"/>
        <end position="78"/>
    </location>
</feature>
<keyword evidence="2 6" id="KW-0812">Transmembrane</keyword>
<comment type="caution">
    <text evidence="7">The sequence shown here is derived from an EMBL/GenBank/DDBJ whole genome shotgun (WGS) entry which is preliminary data.</text>
</comment>
<evidence type="ECO:0000256" key="5">
    <source>
        <dbReference type="ARBA" id="ARBA00049660"/>
    </source>
</evidence>
<dbReference type="InterPro" id="IPR023271">
    <property type="entry name" value="Aquaporin-like"/>
</dbReference>
<dbReference type="InterPro" id="IPR000292">
    <property type="entry name" value="For/NO2_transpt"/>
</dbReference>
<gene>
    <name evidence="7" type="ORF">EH55_00025</name>
</gene>
<dbReference type="GO" id="GO:0005886">
    <property type="term" value="C:plasma membrane"/>
    <property type="evidence" value="ECO:0007669"/>
    <property type="project" value="TreeGrafter"/>
</dbReference>
<dbReference type="EMBL" id="JMKI01000010">
    <property type="protein sequence ID" value="KEJ92928.1"/>
    <property type="molecule type" value="Genomic_DNA"/>
</dbReference>
<accession>A0A073IRE4</accession>
<dbReference type="GO" id="GO:0015499">
    <property type="term" value="F:formate transmembrane transporter activity"/>
    <property type="evidence" value="ECO:0007669"/>
    <property type="project" value="TreeGrafter"/>
</dbReference>
<dbReference type="STRING" id="2754.EH55_00025"/>
<keyword evidence="3 6" id="KW-1133">Transmembrane helix</keyword>
<dbReference type="Gene3D" id="1.20.1080.10">
    <property type="entry name" value="Glycerol uptake facilitator protein"/>
    <property type="match status" value="1"/>
</dbReference>
<evidence type="ECO:0000256" key="2">
    <source>
        <dbReference type="ARBA" id="ARBA00022692"/>
    </source>
</evidence>
<sequence length="274" mass="28578">MNYKTPAEIAAAAVNAAVTKTSLSITQMVVMGFLAGAYIAMGGYFMTVVTQDSAAVVGIGISKLLGGVVFSLGLMLVVSAGGELFTGNCIMPIAILSGRVTLAGALRNLIVVYFANLVGGSFFALLLYLSGSISPACAQNALAIAVAKVNIPVAEMIFRGILCNWFVALAVWMAFGALDMTGKYIVCLGPISAFVAMGFEHCVANMYFIAIGLLLKGRPEVLAQCRLPAEKLARLTLSGYAGNLIPVTIGNIMGAAILVGALYFVVFKKQLAEK</sequence>
<evidence type="ECO:0000313" key="8">
    <source>
        <dbReference type="Proteomes" id="UP000027665"/>
    </source>
</evidence>
<dbReference type="AlphaFoldDB" id="A0A073IRE4"/>
<dbReference type="OrthoDB" id="9786493at2"/>
<dbReference type="eggNOG" id="COG2116">
    <property type="taxonomic scope" value="Bacteria"/>
</dbReference>
<comment type="subcellular location">
    <subcellularLocation>
        <location evidence="1">Membrane</location>
        <topology evidence="1">Multi-pass membrane protein</topology>
    </subcellularLocation>
</comment>
<dbReference type="PANTHER" id="PTHR30520">
    <property type="entry name" value="FORMATE TRANSPORTER-RELATED"/>
    <property type="match status" value="1"/>
</dbReference>